<dbReference type="Pfam" id="PF07690">
    <property type="entry name" value="MFS_1"/>
    <property type="match status" value="1"/>
</dbReference>
<dbReference type="EMBL" id="FNZA01000002">
    <property type="protein sequence ID" value="SEI93264.1"/>
    <property type="molecule type" value="Genomic_DNA"/>
</dbReference>
<dbReference type="OrthoDB" id="9775268at2"/>
<evidence type="ECO:0000313" key="9">
    <source>
        <dbReference type="EMBL" id="SEI93264.1"/>
    </source>
</evidence>
<evidence type="ECO:0000256" key="4">
    <source>
        <dbReference type="ARBA" id="ARBA00022692"/>
    </source>
</evidence>
<dbReference type="GO" id="GO:0022857">
    <property type="term" value="F:transmembrane transporter activity"/>
    <property type="evidence" value="ECO:0007669"/>
    <property type="project" value="InterPro"/>
</dbReference>
<dbReference type="InterPro" id="IPR011701">
    <property type="entry name" value="MFS"/>
</dbReference>
<feature type="transmembrane region" description="Helical" evidence="8">
    <location>
        <begin position="142"/>
        <end position="163"/>
    </location>
</feature>
<dbReference type="Proteomes" id="UP000199223">
    <property type="component" value="Unassembled WGS sequence"/>
</dbReference>
<keyword evidence="6 8" id="KW-0472">Membrane</keyword>
<evidence type="ECO:0000256" key="6">
    <source>
        <dbReference type="ARBA" id="ARBA00023136"/>
    </source>
</evidence>
<dbReference type="InterPro" id="IPR036259">
    <property type="entry name" value="MFS_trans_sf"/>
</dbReference>
<dbReference type="SUPFAM" id="SSF103473">
    <property type="entry name" value="MFS general substrate transporter"/>
    <property type="match status" value="1"/>
</dbReference>
<accession>A0A1H6URD5</accession>
<feature type="transmembrane region" description="Helical" evidence="8">
    <location>
        <begin position="259"/>
        <end position="281"/>
    </location>
</feature>
<keyword evidence="3" id="KW-1003">Cell membrane</keyword>
<dbReference type="Gene3D" id="1.20.1250.20">
    <property type="entry name" value="MFS general substrate transporter like domains"/>
    <property type="match status" value="1"/>
</dbReference>
<dbReference type="RefSeq" id="WP_092263497.1">
    <property type="nucleotide sequence ID" value="NZ_FNZA01000002.1"/>
</dbReference>
<dbReference type="PANTHER" id="PTHR23513">
    <property type="entry name" value="INTEGRAL MEMBRANE EFFLUX PROTEIN-RELATED"/>
    <property type="match status" value="1"/>
</dbReference>
<dbReference type="GO" id="GO:0005886">
    <property type="term" value="C:plasma membrane"/>
    <property type="evidence" value="ECO:0007669"/>
    <property type="project" value="UniProtKB-SubCell"/>
</dbReference>
<feature type="region of interest" description="Disordered" evidence="7">
    <location>
        <begin position="439"/>
        <end position="458"/>
    </location>
</feature>
<feature type="transmembrane region" description="Helical" evidence="8">
    <location>
        <begin position="350"/>
        <end position="371"/>
    </location>
</feature>
<dbReference type="CDD" id="cd06173">
    <property type="entry name" value="MFS_MefA_like"/>
    <property type="match status" value="1"/>
</dbReference>
<gene>
    <name evidence="9" type="ORF">SAMN04488058_102252</name>
</gene>
<protein>
    <submittedName>
        <fullName evidence="9">Predicted arabinose efflux permease, MFS family</fullName>
    </submittedName>
</protein>
<keyword evidence="10" id="KW-1185">Reference proteome</keyword>
<evidence type="ECO:0000256" key="3">
    <source>
        <dbReference type="ARBA" id="ARBA00022475"/>
    </source>
</evidence>
<feature type="transmembrane region" description="Helical" evidence="8">
    <location>
        <begin position="12"/>
        <end position="34"/>
    </location>
</feature>
<dbReference type="PANTHER" id="PTHR23513:SF9">
    <property type="entry name" value="ENTEROBACTIN EXPORTER ENTS"/>
    <property type="match status" value="1"/>
</dbReference>
<proteinExistence type="predicted"/>
<keyword evidence="4 8" id="KW-0812">Transmembrane</keyword>
<dbReference type="STRING" id="856736.SAMN04488058_102252"/>
<sequence>MKLLTGLRGYTVIWAGQLVGVLGSSVTRFALPLWVWQETQSATAMAYMGLFTMLPLLLFSPVAGALVDRWSGHLKRVMMISDATNFLSGVALLLLLSTGQLALGWIYALMAVQALAEAFQWPSYSLASTLMLPKEQYQRASAMQGTVLSVAGIAAPLLGALLYAQVGLIRIVELDLICAAVALLALLPVFVPRPPRSETGQQAQGSLWKEAAYGFRFIASHPSLLALQGVFLLGNLLHNLFYALHAPMILARTGSDAKALAAVEMAGGVSALVAGLALSAWGGPKRRISGVLVGWMISLFGVLIMGLGRDVPLWMLGAVVGALAGPLTNSSNQAIWQVKTPPDVQGKVFAARRVIAWGAAPLATLIAGPLADRVLNPGMLPGGALASTFGPLVGTGPGAGISLLGVFVGVFGLVVMGLMFTVRRVRDVETIVPDFDAPALEPEPAGAPVAGLDARPQP</sequence>
<reference evidence="10" key="1">
    <citation type="submission" date="2016-10" db="EMBL/GenBank/DDBJ databases">
        <authorList>
            <person name="Varghese N."/>
            <person name="Submissions S."/>
        </authorList>
    </citation>
    <scope>NUCLEOTIDE SEQUENCE [LARGE SCALE GENOMIC DNA]</scope>
    <source>
        <strain evidence="10">CGMCC 1.10218</strain>
    </source>
</reference>
<comment type="subcellular location">
    <subcellularLocation>
        <location evidence="1">Cell membrane</location>
        <topology evidence="1">Multi-pass membrane protein</topology>
    </subcellularLocation>
</comment>
<feature type="compositionally biased region" description="Low complexity" evidence="7">
    <location>
        <begin position="439"/>
        <end position="452"/>
    </location>
</feature>
<feature type="transmembrane region" description="Helical" evidence="8">
    <location>
        <begin position="224"/>
        <end position="244"/>
    </location>
</feature>
<evidence type="ECO:0000256" key="5">
    <source>
        <dbReference type="ARBA" id="ARBA00022989"/>
    </source>
</evidence>
<keyword evidence="2" id="KW-0813">Transport</keyword>
<feature type="transmembrane region" description="Helical" evidence="8">
    <location>
        <begin position="46"/>
        <end position="67"/>
    </location>
</feature>
<keyword evidence="5 8" id="KW-1133">Transmembrane helix</keyword>
<organism evidence="9 10">
    <name type="scientific">Deinococcus reticulitermitis</name>
    <dbReference type="NCBI Taxonomy" id="856736"/>
    <lineage>
        <taxon>Bacteria</taxon>
        <taxon>Thermotogati</taxon>
        <taxon>Deinococcota</taxon>
        <taxon>Deinococci</taxon>
        <taxon>Deinococcales</taxon>
        <taxon>Deinococcaceae</taxon>
        <taxon>Deinococcus</taxon>
    </lineage>
</organism>
<name>A0A1H6URD5_9DEIO</name>
<evidence type="ECO:0000313" key="10">
    <source>
        <dbReference type="Proteomes" id="UP000199223"/>
    </source>
</evidence>
<dbReference type="AlphaFoldDB" id="A0A1H6URD5"/>
<feature type="transmembrane region" description="Helical" evidence="8">
    <location>
        <begin position="399"/>
        <end position="420"/>
    </location>
</feature>
<evidence type="ECO:0000256" key="1">
    <source>
        <dbReference type="ARBA" id="ARBA00004651"/>
    </source>
</evidence>
<evidence type="ECO:0000256" key="8">
    <source>
        <dbReference type="SAM" id="Phobius"/>
    </source>
</evidence>
<evidence type="ECO:0000256" key="7">
    <source>
        <dbReference type="SAM" id="MobiDB-lite"/>
    </source>
</evidence>
<feature type="transmembrane region" description="Helical" evidence="8">
    <location>
        <begin position="288"/>
        <end position="307"/>
    </location>
</feature>
<evidence type="ECO:0000256" key="2">
    <source>
        <dbReference type="ARBA" id="ARBA00022448"/>
    </source>
</evidence>
<feature type="transmembrane region" description="Helical" evidence="8">
    <location>
        <begin position="169"/>
        <end position="191"/>
    </location>
</feature>